<evidence type="ECO:0000313" key="4">
    <source>
        <dbReference type="EMBL" id="TPH12200.1"/>
    </source>
</evidence>
<dbReference type="PROSITE" id="PS50894">
    <property type="entry name" value="HPT"/>
    <property type="match status" value="1"/>
</dbReference>
<dbReference type="AlphaFoldDB" id="A0A502KKR8"/>
<feature type="modified residue" description="Phosphohistidine" evidence="2">
    <location>
        <position position="82"/>
    </location>
</feature>
<protein>
    <submittedName>
        <fullName evidence="4">Phosphorelay protein</fullName>
    </submittedName>
</protein>
<dbReference type="SUPFAM" id="SSF47226">
    <property type="entry name" value="Histidine-containing phosphotransfer domain, HPT domain"/>
    <property type="match status" value="1"/>
</dbReference>
<gene>
    <name evidence="4" type="ORF">EPA86_17795</name>
</gene>
<dbReference type="Gene3D" id="1.20.120.160">
    <property type="entry name" value="HPT domain"/>
    <property type="match status" value="1"/>
</dbReference>
<dbReference type="GO" id="GO:0000160">
    <property type="term" value="P:phosphorelay signal transduction system"/>
    <property type="evidence" value="ECO:0007669"/>
    <property type="project" value="UniProtKB-KW"/>
</dbReference>
<proteinExistence type="predicted"/>
<dbReference type="InterPro" id="IPR008207">
    <property type="entry name" value="Sig_transdc_His_kin_Hpt_dom"/>
</dbReference>
<dbReference type="GO" id="GO:0004672">
    <property type="term" value="F:protein kinase activity"/>
    <property type="evidence" value="ECO:0007669"/>
    <property type="project" value="UniProtKB-ARBA"/>
</dbReference>
<reference evidence="4 5" key="1">
    <citation type="submission" date="2019-01" db="EMBL/GenBank/DDBJ databases">
        <title>Litorilituus lipolytica sp. nov., isolated from intertidal sand of the Yellow Sea in China.</title>
        <authorList>
            <person name="Liu A."/>
        </authorList>
    </citation>
    <scope>NUCLEOTIDE SEQUENCE [LARGE SCALE GENOMIC DNA]</scope>
    <source>
        <strain evidence="4 5">RZ04</strain>
    </source>
</reference>
<feature type="domain" description="HPt" evidence="3">
    <location>
        <begin position="43"/>
        <end position="134"/>
    </location>
</feature>
<dbReference type="Proteomes" id="UP000315303">
    <property type="component" value="Unassembled WGS sequence"/>
</dbReference>
<organism evidence="4 5">
    <name type="scientific">Litorilituus lipolyticus</name>
    <dbReference type="NCBI Taxonomy" id="2491017"/>
    <lineage>
        <taxon>Bacteria</taxon>
        <taxon>Pseudomonadati</taxon>
        <taxon>Pseudomonadota</taxon>
        <taxon>Gammaproteobacteria</taxon>
        <taxon>Alteromonadales</taxon>
        <taxon>Colwelliaceae</taxon>
        <taxon>Litorilituus</taxon>
    </lineage>
</organism>
<keyword evidence="2" id="KW-0597">Phosphoprotein</keyword>
<evidence type="ECO:0000259" key="3">
    <source>
        <dbReference type="PROSITE" id="PS50894"/>
    </source>
</evidence>
<evidence type="ECO:0000256" key="2">
    <source>
        <dbReference type="PROSITE-ProRule" id="PRU00110"/>
    </source>
</evidence>
<keyword evidence="1" id="KW-0902">Two-component regulatory system</keyword>
<comment type="caution">
    <text evidence="4">The sequence shown here is derived from an EMBL/GenBank/DDBJ whole genome shotgun (WGS) entry which is preliminary data.</text>
</comment>
<sequence length="138" mass="15386">MLKCLNLGKVVLFLFENGVVVNSEQTIPLLDIALLQGYIDSLGKNIVEQMFALYQQQAQVYLADIEKAQGEDAKESWQEHCHKMKGASASVGLLQLHKKLVVLEKTSASQVEKAELLTQLKEENALALQAFEEWLTAV</sequence>
<dbReference type="OrthoDB" id="6227564at2"/>
<dbReference type="InterPro" id="IPR036641">
    <property type="entry name" value="HPT_dom_sf"/>
</dbReference>
<evidence type="ECO:0000256" key="1">
    <source>
        <dbReference type="ARBA" id="ARBA00023012"/>
    </source>
</evidence>
<dbReference type="Pfam" id="PF01627">
    <property type="entry name" value="Hpt"/>
    <property type="match status" value="1"/>
</dbReference>
<accession>A0A502KKR8</accession>
<keyword evidence="5" id="KW-1185">Reference proteome</keyword>
<dbReference type="EMBL" id="SAWY01000041">
    <property type="protein sequence ID" value="TPH12200.1"/>
    <property type="molecule type" value="Genomic_DNA"/>
</dbReference>
<evidence type="ECO:0000313" key="5">
    <source>
        <dbReference type="Proteomes" id="UP000315303"/>
    </source>
</evidence>
<name>A0A502KKR8_9GAMM</name>